<keyword evidence="2" id="KW-1185">Reference proteome</keyword>
<dbReference type="AlphaFoldDB" id="A0A367IJ90"/>
<dbReference type="SUPFAM" id="SSF63737">
    <property type="entry name" value="Leukotriene A4 hydrolase N-terminal domain"/>
    <property type="match status" value="1"/>
</dbReference>
<protein>
    <submittedName>
        <fullName evidence="1">Uncharacterized protein</fullName>
    </submittedName>
</protein>
<dbReference type="InterPro" id="IPR042097">
    <property type="entry name" value="Aminopeptidase_N-like_N_sf"/>
</dbReference>
<comment type="caution">
    <text evidence="1">The sequence shown here is derived from an EMBL/GenBank/DDBJ whole genome shotgun (WGS) entry which is preliminary data.</text>
</comment>
<gene>
    <name evidence="1" type="ORF">CU097_001488</name>
</gene>
<accession>A0A367IJ90</accession>
<dbReference type="Gene3D" id="2.60.40.1730">
    <property type="entry name" value="tricorn interacting facor f3 domain"/>
    <property type="match status" value="1"/>
</dbReference>
<dbReference type="EMBL" id="PJQL01005702">
    <property type="protein sequence ID" value="RCH77735.1"/>
    <property type="molecule type" value="Genomic_DNA"/>
</dbReference>
<reference evidence="1 2" key="1">
    <citation type="journal article" date="2018" name="G3 (Bethesda)">
        <title>Phylogenetic and Phylogenomic Definition of Rhizopus Species.</title>
        <authorList>
            <person name="Gryganskyi A.P."/>
            <person name="Golan J."/>
            <person name="Dolatabadi S."/>
            <person name="Mondo S."/>
            <person name="Robb S."/>
            <person name="Idnurm A."/>
            <person name="Muszewska A."/>
            <person name="Steczkiewicz K."/>
            <person name="Masonjones S."/>
            <person name="Liao H.L."/>
            <person name="Gajdeczka M.T."/>
            <person name="Anike F."/>
            <person name="Vuek A."/>
            <person name="Anishchenko I.M."/>
            <person name="Voigt K."/>
            <person name="de Hoog G.S."/>
            <person name="Smith M.E."/>
            <person name="Heitman J."/>
            <person name="Vilgalys R."/>
            <person name="Stajich J.E."/>
        </authorList>
    </citation>
    <scope>NUCLEOTIDE SEQUENCE [LARGE SCALE GENOMIC DNA]</scope>
    <source>
        <strain evidence="1 2">CBS 357.93</strain>
    </source>
</reference>
<feature type="non-terminal residue" evidence="1">
    <location>
        <position position="93"/>
    </location>
</feature>
<sequence length="93" mass="10424">KYSSLANGSLLETTTVNGLTSTRWELTYPCPSYLICFAVGDFISVDDEEVNGIPIKVSISYFTSTKYKAEDLKRTFDKTPSMIKWIQKKVGVS</sequence>
<dbReference type="Proteomes" id="UP000252139">
    <property type="component" value="Unassembled WGS sequence"/>
</dbReference>
<evidence type="ECO:0000313" key="2">
    <source>
        <dbReference type="Proteomes" id="UP000252139"/>
    </source>
</evidence>
<dbReference type="OrthoDB" id="79562at2759"/>
<proteinExistence type="predicted"/>
<name>A0A367IJ90_RHIAZ</name>
<dbReference type="STRING" id="86630.A0A367IJ90"/>
<evidence type="ECO:0000313" key="1">
    <source>
        <dbReference type="EMBL" id="RCH77735.1"/>
    </source>
</evidence>
<organism evidence="1 2">
    <name type="scientific">Rhizopus azygosporus</name>
    <name type="common">Rhizopus microsporus var. azygosporus</name>
    <dbReference type="NCBI Taxonomy" id="86630"/>
    <lineage>
        <taxon>Eukaryota</taxon>
        <taxon>Fungi</taxon>
        <taxon>Fungi incertae sedis</taxon>
        <taxon>Mucoromycota</taxon>
        <taxon>Mucoromycotina</taxon>
        <taxon>Mucoromycetes</taxon>
        <taxon>Mucorales</taxon>
        <taxon>Mucorineae</taxon>
        <taxon>Rhizopodaceae</taxon>
        <taxon>Rhizopus</taxon>
    </lineage>
</organism>
<feature type="non-terminal residue" evidence="1">
    <location>
        <position position="1"/>
    </location>
</feature>